<organism evidence="2 3">
    <name type="scientific">Gordonia insulae</name>
    <dbReference type="NCBI Taxonomy" id="2420509"/>
    <lineage>
        <taxon>Bacteria</taxon>
        <taxon>Bacillati</taxon>
        <taxon>Actinomycetota</taxon>
        <taxon>Actinomycetes</taxon>
        <taxon>Mycobacteriales</taxon>
        <taxon>Gordoniaceae</taxon>
        <taxon>Gordonia</taxon>
    </lineage>
</organism>
<dbReference type="OrthoDB" id="4871734at2"/>
<accession>A0A3G8JEW1</accession>
<protein>
    <recommendedName>
        <fullName evidence="4">4 TMS phage holin, superfamily IV</fullName>
    </recommendedName>
</protein>
<dbReference type="Proteomes" id="UP000271469">
    <property type="component" value="Chromosome"/>
</dbReference>
<proteinExistence type="predicted"/>
<feature type="transmembrane region" description="Helical" evidence="1">
    <location>
        <begin position="32"/>
        <end position="55"/>
    </location>
</feature>
<evidence type="ECO:0000313" key="2">
    <source>
        <dbReference type="EMBL" id="AZG43627.1"/>
    </source>
</evidence>
<keyword evidence="1" id="KW-0812">Transmembrane</keyword>
<dbReference type="AlphaFoldDB" id="A0A3G8JEW1"/>
<evidence type="ECO:0000313" key="3">
    <source>
        <dbReference type="Proteomes" id="UP000271469"/>
    </source>
</evidence>
<dbReference type="RefSeq" id="WP_124706638.1">
    <property type="nucleotide sequence ID" value="NZ_CP033972.1"/>
</dbReference>
<reference evidence="2 3" key="1">
    <citation type="submission" date="2018-11" db="EMBL/GenBank/DDBJ databases">
        <title>Gordonia insulae sp. nov., isolated from an island soil.</title>
        <authorList>
            <person name="Kim Y.S."/>
            <person name="Kim S.B."/>
        </authorList>
    </citation>
    <scope>NUCLEOTIDE SEQUENCE [LARGE SCALE GENOMIC DNA]</scope>
    <source>
        <strain evidence="2 3">MMS17-SY073</strain>
    </source>
</reference>
<gene>
    <name evidence="2" type="ORF">D7316_00196</name>
</gene>
<feature type="transmembrane region" description="Helical" evidence="1">
    <location>
        <begin position="97"/>
        <end position="119"/>
    </location>
</feature>
<feature type="transmembrane region" description="Helical" evidence="1">
    <location>
        <begin position="9"/>
        <end position="26"/>
    </location>
</feature>
<evidence type="ECO:0008006" key="4">
    <source>
        <dbReference type="Google" id="ProtNLM"/>
    </source>
</evidence>
<keyword evidence="3" id="KW-1185">Reference proteome</keyword>
<sequence>MIRILIRTVVYLISAALGILVAGSILDDMNVHAAGFLLAVVIFAAAQLILGPFIVKFVRTNAEAFLGGVGLVSTFVALLLASLLGNDGIEISGVATWIGATVIVWVVTAVGTLFVPYLLAKAGVKHAREERADNAK</sequence>
<evidence type="ECO:0000256" key="1">
    <source>
        <dbReference type="SAM" id="Phobius"/>
    </source>
</evidence>
<keyword evidence="1" id="KW-1133">Transmembrane helix</keyword>
<name>A0A3G8JEW1_9ACTN</name>
<feature type="transmembrane region" description="Helical" evidence="1">
    <location>
        <begin position="64"/>
        <end position="85"/>
    </location>
</feature>
<dbReference type="EMBL" id="CP033972">
    <property type="protein sequence ID" value="AZG43627.1"/>
    <property type="molecule type" value="Genomic_DNA"/>
</dbReference>
<dbReference type="KEGG" id="gom:D7316_00196"/>
<keyword evidence="1" id="KW-0472">Membrane</keyword>